<keyword evidence="2" id="KW-1185">Reference proteome</keyword>
<name>A0AA35SR66_GEOBA</name>
<comment type="caution">
    <text evidence="1">The sequence shown here is derived from an EMBL/GenBank/DDBJ whole genome shotgun (WGS) entry which is preliminary data.</text>
</comment>
<dbReference type="Proteomes" id="UP001174909">
    <property type="component" value="Unassembled WGS sequence"/>
</dbReference>
<dbReference type="EMBL" id="CASHTH010002751">
    <property type="protein sequence ID" value="CAI8034760.1"/>
    <property type="molecule type" value="Genomic_DNA"/>
</dbReference>
<accession>A0AA35SR66</accession>
<proteinExistence type="predicted"/>
<protein>
    <submittedName>
        <fullName evidence="1">Uncharacterized protein</fullName>
    </submittedName>
</protein>
<evidence type="ECO:0000313" key="1">
    <source>
        <dbReference type="EMBL" id="CAI8034760.1"/>
    </source>
</evidence>
<dbReference type="AlphaFoldDB" id="A0AA35SR66"/>
<organism evidence="1 2">
    <name type="scientific">Geodia barretti</name>
    <name type="common">Barrett's horny sponge</name>
    <dbReference type="NCBI Taxonomy" id="519541"/>
    <lineage>
        <taxon>Eukaryota</taxon>
        <taxon>Metazoa</taxon>
        <taxon>Porifera</taxon>
        <taxon>Demospongiae</taxon>
        <taxon>Heteroscleromorpha</taxon>
        <taxon>Tetractinellida</taxon>
        <taxon>Astrophorina</taxon>
        <taxon>Geodiidae</taxon>
        <taxon>Geodia</taxon>
    </lineage>
</organism>
<sequence length="96" mass="11093">RVWTRASYSIRIACGSRYTPFVVTSCASKVYTQSKHILSRNMRGKLEMTNYSLTEAAEWSLLYILLHHFPSHPNFPVPPIIRVSTISHYFDFPTTV</sequence>
<evidence type="ECO:0000313" key="2">
    <source>
        <dbReference type="Proteomes" id="UP001174909"/>
    </source>
</evidence>
<feature type="non-terminal residue" evidence="1">
    <location>
        <position position="96"/>
    </location>
</feature>
<gene>
    <name evidence="1" type="ORF">GBAR_LOCUS19535</name>
</gene>
<reference evidence="1" key="1">
    <citation type="submission" date="2023-03" db="EMBL/GenBank/DDBJ databases">
        <authorList>
            <person name="Steffen K."/>
            <person name="Cardenas P."/>
        </authorList>
    </citation>
    <scope>NUCLEOTIDE SEQUENCE</scope>
</reference>
<feature type="non-terminal residue" evidence="1">
    <location>
        <position position="1"/>
    </location>
</feature>